<feature type="transmembrane region" description="Helical" evidence="6">
    <location>
        <begin position="61"/>
        <end position="87"/>
    </location>
</feature>
<dbReference type="GO" id="GO:0004930">
    <property type="term" value="F:G protein-coupled receptor activity"/>
    <property type="evidence" value="ECO:0007669"/>
    <property type="project" value="TreeGrafter"/>
</dbReference>
<comment type="subcellular location">
    <subcellularLocation>
        <location evidence="1">Membrane</location>
        <topology evidence="1">Multi-pass membrane protein</topology>
    </subcellularLocation>
</comment>
<dbReference type="Gene3D" id="1.20.1070.10">
    <property type="entry name" value="Rhodopsin 7-helix transmembrane proteins"/>
    <property type="match status" value="1"/>
</dbReference>
<proteinExistence type="predicted"/>
<gene>
    <name evidence="7" type="ORF">HMN09_00333300</name>
</gene>
<comment type="caution">
    <text evidence="7">The sequence shown here is derived from an EMBL/GenBank/DDBJ whole genome shotgun (WGS) entry which is preliminary data.</text>
</comment>
<feature type="region of interest" description="Disordered" evidence="5">
    <location>
        <begin position="381"/>
        <end position="404"/>
    </location>
</feature>
<organism evidence="7 8">
    <name type="scientific">Mycena chlorophos</name>
    <name type="common">Agaric fungus</name>
    <name type="synonym">Agaricus chlorophos</name>
    <dbReference type="NCBI Taxonomy" id="658473"/>
    <lineage>
        <taxon>Eukaryota</taxon>
        <taxon>Fungi</taxon>
        <taxon>Dikarya</taxon>
        <taxon>Basidiomycota</taxon>
        <taxon>Agaricomycotina</taxon>
        <taxon>Agaricomycetes</taxon>
        <taxon>Agaricomycetidae</taxon>
        <taxon>Agaricales</taxon>
        <taxon>Marasmiineae</taxon>
        <taxon>Mycenaceae</taxon>
        <taxon>Mycena</taxon>
    </lineage>
</organism>
<dbReference type="PANTHER" id="PTHR23112">
    <property type="entry name" value="G PROTEIN-COUPLED RECEPTOR 157-RELATED"/>
    <property type="match status" value="1"/>
</dbReference>
<keyword evidence="2 6" id="KW-0812">Transmembrane</keyword>
<feature type="compositionally biased region" description="Low complexity" evidence="5">
    <location>
        <begin position="389"/>
        <end position="404"/>
    </location>
</feature>
<feature type="transmembrane region" description="Helical" evidence="6">
    <location>
        <begin position="225"/>
        <end position="247"/>
    </location>
</feature>
<feature type="transmembrane region" description="Helical" evidence="6">
    <location>
        <begin position="320"/>
        <end position="344"/>
    </location>
</feature>
<evidence type="ECO:0000256" key="3">
    <source>
        <dbReference type="ARBA" id="ARBA00022989"/>
    </source>
</evidence>
<dbReference type="PANTHER" id="PTHR23112:SF37">
    <property type="entry name" value="G PROTEIN-COUPLED RECEPTOR GPR1"/>
    <property type="match status" value="1"/>
</dbReference>
<evidence type="ECO:0000313" key="8">
    <source>
        <dbReference type="Proteomes" id="UP000613580"/>
    </source>
</evidence>
<dbReference type="EMBL" id="JACAZE010000004">
    <property type="protein sequence ID" value="KAF7318248.1"/>
    <property type="molecule type" value="Genomic_DNA"/>
</dbReference>
<evidence type="ECO:0000256" key="5">
    <source>
        <dbReference type="SAM" id="MobiDB-lite"/>
    </source>
</evidence>
<dbReference type="AlphaFoldDB" id="A0A8H6TIC0"/>
<keyword evidence="3 6" id="KW-1133">Transmembrane helix</keyword>
<name>A0A8H6TIC0_MYCCL</name>
<dbReference type="OrthoDB" id="100006at2759"/>
<dbReference type="GO" id="GO:0007189">
    <property type="term" value="P:adenylate cyclase-activating G protein-coupled receptor signaling pathway"/>
    <property type="evidence" value="ECO:0007669"/>
    <property type="project" value="TreeGrafter"/>
</dbReference>
<feature type="transmembrane region" description="Helical" evidence="6">
    <location>
        <begin position="292"/>
        <end position="314"/>
    </location>
</feature>
<feature type="transmembrane region" description="Helical" evidence="6">
    <location>
        <begin position="21"/>
        <end position="41"/>
    </location>
</feature>
<accession>A0A8H6TIC0</accession>
<keyword evidence="4 6" id="KW-0472">Membrane</keyword>
<evidence type="ECO:0000313" key="7">
    <source>
        <dbReference type="EMBL" id="KAF7318248.1"/>
    </source>
</evidence>
<evidence type="ECO:0000256" key="2">
    <source>
        <dbReference type="ARBA" id="ARBA00022692"/>
    </source>
</evidence>
<sequence length="404" mass="44363">MRDVDIAVACFASCLGPSSSLSFFFASLFSVLFFATFAMAGPSSLSPTAATLVYSPSVRSGVFVIVVGGCFSALAILCLSMMLLMSRTRLKFANTGTHLALYFSCLLLSDTLQAAGAIMNLNWALNGEVVEGAFCTAQAAIKQAGNVSAAIMSFTIAVHVWNLLFMRYQTSMRAALGIVLFGWCFTTVVVLLGPTAVQTEAKGPFFGIDGEWCWIRKEYSREQVLLQYLFEAISVVCSLFLYFLTLLRVRGNLLKIDGRWTIRFLSKDDSWKLDLHRDYTDMAGIGLIKHMIWYPVAYMVLILPIAAVRISAFAGASTPFGVTVFSDVLFVLCGLVDVVLFVTLNRVFPELGNQPAFDTKRKTVDLSIMETGLTPFTLEKPVDPDARSIRSTRSSINSTTPLRM</sequence>
<reference evidence="7" key="1">
    <citation type="submission" date="2020-05" db="EMBL/GenBank/DDBJ databases">
        <title>Mycena genomes resolve the evolution of fungal bioluminescence.</title>
        <authorList>
            <person name="Tsai I.J."/>
        </authorList>
    </citation>
    <scope>NUCLEOTIDE SEQUENCE</scope>
    <source>
        <strain evidence="7">110903Hualien_Pintung</strain>
    </source>
</reference>
<dbReference type="Proteomes" id="UP000613580">
    <property type="component" value="Unassembled WGS sequence"/>
</dbReference>
<evidence type="ECO:0000256" key="1">
    <source>
        <dbReference type="ARBA" id="ARBA00004141"/>
    </source>
</evidence>
<protein>
    <recommendedName>
        <fullName evidence="9">Glucose receptor Git3 N-terminal domain-containing protein</fullName>
    </recommendedName>
</protein>
<keyword evidence="8" id="KW-1185">Reference proteome</keyword>
<feature type="transmembrane region" description="Helical" evidence="6">
    <location>
        <begin position="176"/>
        <end position="197"/>
    </location>
</feature>
<evidence type="ECO:0000256" key="6">
    <source>
        <dbReference type="SAM" id="Phobius"/>
    </source>
</evidence>
<feature type="transmembrane region" description="Helical" evidence="6">
    <location>
        <begin position="144"/>
        <end position="164"/>
    </location>
</feature>
<feature type="transmembrane region" description="Helical" evidence="6">
    <location>
        <begin position="99"/>
        <end position="124"/>
    </location>
</feature>
<evidence type="ECO:0000256" key="4">
    <source>
        <dbReference type="ARBA" id="ARBA00023136"/>
    </source>
</evidence>
<dbReference type="GO" id="GO:0005886">
    <property type="term" value="C:plasma membrane"/>
    <property type="evidence" value="ECO:0007669"/>
    <property type="project" value="TreeGrafter"/>
</dbReference>
<evidence type="ECO:0008006" key="9">
    <source>
        <dbReference type="Google" id="ProtNLM"/>
    </source>
</evidence>